<feature type="region of interest" description="Disordered" evidence="1">
    <location>
        <begin position="82"/>
        <end position="102"/>
    </location>
</feature>
<accession>A0AAD5PAG2</accession>
<feature type="compositionally biased region" description="Low complexity" evidence="1">
    <location>
        <begin position="84"/>
        <end position="96"/>
    </location>
</feature>
<proteinExistence type="predicted"/>
<evidence type="ECO:0000313" key="2">
    <source>
        <dbReference type="EMBL" id="KAI9248837.1"/>
    </source>
</evidence>
<comment type="caution">
    <text evidence="2">The sequence shown here is derived from an EMBL/GenBank/DDBJ whole genome shotgun (WGS) entry which is preliminary data.</text>
</comment>
<dbReference type="EMBL" id="JAIXMP010000037">
    <property type="protein sequence ID" value="KAI9248837.1"/>
    <property type="molecule type" value="Genomic_DNA"/>
</dbReference>
<feature type="region of interest" description="Disordered" evidence="1">
    <location>
        <begin position="41"/>
        <end position="64"/>
    </location>
</feature>
<name>A0AAD5PAG2_9FUNG</name>
<reference evidence="2" key="1">
    <citation type="journal article" date="2022" name="IScience">
        <title>Evolution of zygomycete secretomes and the origins of terrestrial fungal ecologies.</title>
        <authorList>
            <person name="Chang Y."/>
            <person name="Wang Y."/>
            <person name="Mondo S."/>
            <person name="Ahrendt S."/>
            <person name="Andreopoulos W."/>
            <person name="Barry K."/>
            <person name="Beard J."/>
            <person name="Benny G.L."/>
            <person name="Blankenship S."/>
            <person name="Bonito G."/>
            <person name="Cuomo C."/>
            <person name="Desiro A."/>
            <person name="Gervers K.A."/>
            <person name="Hundley H."/>
            <person name="Kuo A."/>
            <person name="LaButti K."/>
            <person name="Lang B.F."/>
            <person name="Lipzen A."/>
            <person name="O'Donnell K."/>
            <person name="Pangilinan J."/>
            <person name="Reynolds N."/>
            <person name="Sandor L."/>
            <person name="Smith M.E."/>
            <person name="Tsang A."/>
            <person name="Grigoriev I.V."/>
            <person name="Stajich J.E."/>
            <person name="Spatafora J.W."/>
        </authorList>
    </citation>
    <scope>NUCLEOTIDE SEQUENCE</scope>
    <source>
        <strain evidence="2">RSA 2281</strain>
    </source>
</reference>
<feature type="compositionally biased region" description="Low complexity" evidence="1">
    <location>
        <begin position="43"/>
        <end position="63"/>
    </location>
</feature>
<dbReference type="Proteomes" id="UP001209540">
    <property type="component" value="Unassembled WGS sequence"/>
</dbReference>
<sequence>MATMIRLDQFKTQHELARNFYDDYDFCPLLCSDEVIEHRQRIQQRISPQSSPSTSPSSGSHTRAIPIIDPVKMTQVSVPNNKIPSWPSFGSSSSRPQQEMRTSRAIRIVDPVSGHSVTGHHHHQQQHTHHQYHIQYSQYSHPSFQPTFDYYDVSVR</sequence>
<evidence type="ECO:0000313" key="3">
    <source>
        <dbReference type="Proteomes" id="UP001209540"/>
    </source>
</evidence>
<evidence type="ECO:0000256" key="1">
    <source>
        <dbReference type="SAM" id="MobiDB-lite"/>
    </source>
</evidence>
<protein>
    <submittedName>
        <fullName evidence="2">Uncharacterized protein</fullName>
    </submittedName>
</protein>
<reference evidence="2" key="2">
    <citation type="submission" date="2023-02" db="EMBL/GenBank/DDBJ databases">
        <authorList>
            <consortium name="DOE Joint Genome Institute"/>
            <person name="Mondo S.J."/>
            <person name="Chang Y."/>
            <person name="Wang Y."/>
            <person name="Ahrendt S."/>
            <person name="Andreopoulos W."/>
            <person name="Barry K."/>
            <person name="Beard J."/>
            <person name="Benny G.L."/>
            <person name="Blankenship S."/>
            <person name="Bonito G."/>
            <person name="Cuomo C."/>
            <person name="Desiro A."/>
            <person name="Gervers K.A."/>
            <person name="Hundley H."/>
            <person name="Kuo A."/>
            <person name="LaButti K."/>
            <person name="Lang B.F."/>
            <person name="Lipzen A."/>
            <person name="O'Donnell K."/>
            <person name="Pangilinan J."/>
            <person name="Reynolds N."/>
            <person name="Sandor L."/>
            <person name="Smith M.W."/>
            <person name="Tsang A."/>
            <person name="Grigoriev I.V."/>
            <person name="Stajich J.E."/>
            <person name="Spatafora J.W."/>
        </authorList>
    </citation>
    <scope>NUCLEOTIDE SEQUENCE</scope>
    <source>
        <strain evidence="2">RSA 2281</strain>
    </source>
</reference>
<organism evidence="2 3">
    <name type="scientific">Phascolomyces articulosus</name>
    <dbReference type="NCBI Taxonomy" id="60185"/>
    <lineage>
        <taxon>Eukaryota</taxon>
        <taxon>Fungi</taxon>
        <taxon>Fungi incertae sedis</taxon>
        <taxon>Mucoromycota</taxon>
        <taxon>Mucoromycotina</taxon>
        <taxon>Mucoromycetes</taxon>
        <taxon>Mucorales</taxon>
        <taxon>Lichtheimiaceae</taxon>
        <taxon>Phascolomyces</taxon>
    </lineage>
</organism>
<dbReference type="AlphaFoldDB" id="A0AAD5PAG2"/>
<keyword evidence="3" id="KW-1185">Reference proteome</keyword>
<gene>
    <name evidence="2" type="ORF">BDA99DRAFT_524578</name>
</gene>